<evidence type="ECO:0000256" key="2">
    <source>
        <dbReference type="ARBA" id="ARBA00023180"/>
    </source>
</evidence>
<dbReference type="EMBL" id="CACSLK010034108">
    <property type="protein sequence ID" value="CAA0841462.1"/>
    <property type="molecule type" value="Genomic_DNA"/>
</dbReference>
<accession>A0A9N7RRC3</accession>
<keyword evidence="4" id="KW-1185">Reference proteome</keyword>
<dbReference type="PANTHER" id="PTHR22835">
    <property type="entry name" value="ZINC FINGER FYVE DOMAIN CONTAINING PROTEIN"/>
    <property type="match status" value="1"/>
</dbReference>
<dbReference type="PANTHER" id="PTHR22835:SF677">
    <property type="entry name" value="ACETYLAJMALAN ESTERASE-LIKE"/>
    <property type="match status" value="1"/>
</dbReference>
<name>A0A9N7RRC3_STRHE</name>
<dbReference type="InterPro" id="IPR036514">
    <property type="entry name" value="SGNH_hydro_sf"/>
</dbReference>
<evidence type="ECO:0000313" key="4">
    <source>
        <dbReference type="Proteomes" id="UP001153555"/>
    </source>
</evidence>
<dbReference type="OrthoDB" id="903995at2759"/>
<keyword evidence="2" id="KW-0325">Glycoprotein</keyword>
<gene>
    <name evidence="3" type="ORF">SHERM_07473</name>
</gene>
<dbReference type="AlphaFoldDB" id="A0A9N7RRC3"/>
<proteinExistence type="inferred from homology"/>
<dbReference type="Pfam" id="PF00657">
    <property type="entry name" value="Lipase_GDSL"/>
    <property type="match status" value="1"/>
</dbReference>
<reference evidence="3" key="1">
    <citation type="submission" date="2019-12" db="EMBL/GenBank/DDBJ databases">
        <authorList>
            <person name="Scholes J."/>
        </authorList>
    </citation>
    <scope>NUCLEOTIDE SEQUENCE</scope>
</reference>
<evidence type="ECO:0000256" key="1">
    <source>
        <dbReference type="ARBA" id="ARBA00008668"/>
    </source>
</evidence>
<dbReference type="Gene3D" id="3.40.50.1110">
    <property type="entry name" value="SGNH hydrolase"/>
    <property type="match status" value="1"/>
</dbReference>
<dbReference type="InterPro" id="IPR001087">
    <property type="entry name" value="GDSL"/>
</dbReference>
<comment type="similarity">
    <text evidence="1">Belongs to the 'GDSL' lipolytic enzyme family.</text>
</comment>
<comment type="caution">
    <text evidence="3">The sequence shown here is derived from an EMBL/GenBank/DDBJ whole genome shotgun (WGS) entry which is preliminary data.</text>
</comment>
<sequence length="211" mass="23128">ASLGLPLLNAYLNKNASFENGVNFAVAGATALNSSFFTSKGIIVPPSVGSLDRQLTWFRTHLTTNCSGPSDCADRLKKSLIFMGEIGGNDINYPLTQGKSLEEIKTYVPFINQAIVNATRVIILAGASRIVIPGNFPIGCFPYTLSAFSSNDSTEYDENGCIKRLNNLATYQNSNLQTALHSLRREFPNVVILYADYYNAFLTVLRRAPFL</sequence>
<protein>
    <submittedName>
        <fullName evidence="3">GDSL esterase/lipase</fullName>
    </submittedName>
</protein>
<dbReference type="GO" id="GO:0016788">
    <property type="term" value="F:hydrolase activity, acting on ester bonds"/>
    <property type="evidence" value="ECO:0007669"/>
    <property type="project" value="InterPro"/>
</dbReference>
<dbReference type="Proteomes" id="UP001153555">
    <property type="component" value="Unassembled WGS sequence"/>
</dbReference>
<feature type="non-terminal residue" evidence="3">
    <location>
        <position position="1"/>
    </location>
</feature>
<evidence type="ECO:0000313" key="3">
    <source>
        <dbReference type="EMBL" id="CAA0841462.1"/>
    </source>
</evidence>
<feature type="non-terminal residue" evidence="3">
    <location>
        <position position="211"/>
    </location>
</feature>
<organism evidence="3 4">
    <name type="scientific">Striga hermonthica</name>
    <name type="common">Purple witchweed</name>
    <name type="synonym">Buchnera hermonthica</name>
    <dbReference type="NCBI Taxonomy" id="68872"/>
    <lineage>
        <taxon>Eukaryota</taxon>
        <taxon>Viridiplantae</taxon>
        <taxon>Streptophyta</taxon>
        <taxon>Embryophyta</taxon>
        <taxon>Tracheophyta</taxon>
        <taxon>Spermatophyta</taxon>
        <taxon>Magnoliopsida</taxon>
        <taxon>eudicotyledons</taxon>
        <taxon>Gunneridae</taxon>
        <taxon>Pentapetalae</taxon>
        <taxon>asterids</taxon>
        <taxon>lamiids</taxon>
        <taxon>Lamiales</taxon>
        <taxon>Orobanchaceae</taxon>
        <taxon>Buchnereae</taxon>
        <taxon>Striga</taxon>
    </lineage>
</organism>